<dbReference type="Pfam" id="PF00149">
    <property type="entry name" value="Metallophos"/>
    <property type="match status" value="1"/>
</dbReference>
<dbReference type="PANTHER" id="PTHR31302">
    <property type="entry name" value="TRANSMEMBRANE PROTEIN WITH METALLOPHOSPHOESTERASE DOMAIN-RELATED"/>
    <property type="match status" value="1"/>
</dbReference>
<evidence type="ECO:0000313" key="4">
    <source>
        <dbReference type="EMBL" id="MFD1032536.1"/>
    </source>
</evidence>
<evidence type="ECO:0000256" key="2">
    <source>
        <dbReference type="ARBA" id="ARBA00022801"/>
    </source>
</evidence>
<comment type="caution">
    <text evidence="4">The sequence shown here is derived from an EMBL/GenBank/DDBJ whole genome shotgun (WGS) entry which is preliminary data.</text>
</comment>
<organism evidence="4 5">
    <name type="scientific">Metaplanococcus flavidus</name>
    <dbReference type="NCBI Taxonomy" id="569883"/>
    <lineage>
        <taxon>Bacteria</taxon>
        <taxon>Bacillati</taxon>
        <taxon>Bacillota</taxon>
        <taxon>Bacilli</taxon>
        <taxon>Bacillales</taxon>
        <taxon>Caryophanaceae</taxon>
        <taxon>Metaplanococcus</taxon>
    </lineage>
</organism>
<dbReference type="InterPro" id="IPR004843">
    <property type="entry name" value="Calcineurin-like_PHP"/>
</dbReference>
<evidence type="ECO:0000259" key="3">
    <source>
        <dbReference type="Pfam" id="PF00149"/>
    </source>
</evidence>
<evidence type="ECO:0000313" key="5">
    <source>
        <dbReference type="Proteomes" id="UP001597109"/>
    </source>
</evidence>
<sequence length="304" mass="33303">MKIFKRFLLGLGALLIILLIWGLVEPYFVKVKEEEAAIPNLPAVWEDKEIAVIGDFQIGMWMDNDSTVEQMAEELVEMNPSVVLFLGDYVYHSVNNQDLERQRVKELIQPLTDSDIPVFALLGNHDYGMASETAEPNEELAQEMSSVLEEVGITVLQNEAVALNLTENGVEAGTASQESLHLVGLGANWPENAEPAEAFDGVPDSAARFVMMHNPKTFETLPAEAAPVSVAGHTHGGQMRIPGTPQWSYTALMSDGEMEHVYGWIEDYGSAGNQLYINAGVGFSVLPLRINCPPEITVFTLKGA</sequence>
<dbReference type="InterPro" id="IPR029052">
    <property type="entry name" value="Metallo-depent_PP-like"/>
</dbReference>
<protein>
    <submittedName>
        <fullName evidence="4">Metallophosphoesterase</fullName>
    </submittedName>
</protein>
<dbReference type="Gene3D" id="3.60.21.10">
    <property type="match status" value="1"/>
</dbReference>
<keyword evidence="1" id="KW-0479">Metal-binding</keyword>
<accession>A0ABW3LGJ9</accession>
<reference evidence="5" key="1">
    <citation type="journal article" date="2019" name="Int. J. Syst. Evol. Microbiol.">
        <title>The Global Catalogue of Microorganisms (GCM) 10K type strain sequencing project: providing services to taxonomists for standard genome sequencing and annotation.</title>
        <authorList>
            <consortium name="The Broad Institute Genomics Platform"/>
            <consortium name="The Broad Institute Genome Sequencing Center for Infectious Disease"/>
            <person name="Wu L."/>
            <person name="Ma J."/>
        </authorList>
    </citation>
    <scope>NUCLEOTIDE SEQUENCE [LARGE SCALE GENOMIC DNA]</scope>
    <source>
        <strain evidence="5">CCUG 56756</strain>
    </source>
</reference>
<proteinExistence type="predicted"/>
<dbReference type="SUPFAM" id="SSF56300">
    <property type="entry name" value="Metallo-dependent phosphatases"/>
    <property type="match status" value="1"/>
</dbReference>
<dbReference type="Proteomes" id="UP001597109">
    <property type="component" value="Unassembled WGS sequence"/>
</dbReference>
<dbReference type="PANTHER" id="PTHR31302:SF31">
    <property type="entry name" value="PHOSPHODIESTERASE YAEI"/>
    <property type="match status" value="1"/>
</dbReference>
<dbReference type="InterPro" id="IPR051158">
    <property type="entry name" value="Metallophosphoesterase_sf"/>
</dbReference>
<name>A0ABW3LGJ9_9BACL</name>
<dbReference type="RefSeq" id="WP_144838364.1">
    <property type="nucleotide sequence ID" value="NZ_JBHTKI010000022.1"/>
</dbReference>
<evidence type="ECO:0000256" key="1">
    <source>
        <dbReference type="ARBA" id="ARBA00022723"/>
    </source>
</evidence>
<dbReference type="EMBL" id="JBHTKI010000022">
    <property type="protein sequence ID" value="MFD1032536.1"/>
    <property type="molecule type" value="Genomic_DNA"/>
</dbReference>
<keyword evidence="2" id="KW-0378">Hydrolase</keyword>
<keyword evidence="5" id="KW-1185">Reference proteome</keyword>
<gene>
    <name evidence="4" type="ORF">ACFQ1X_13935</name>
</gene>
<feature type="domain" description="Calcineurin-like phosphoesterase" evidence="3">
    <location>
        <begin position="50"/>
        <end position="137"/>
    </location>
</feature>